<protein>
    <submittedName>
        <fullName evidence="1">Uncharacterized protein</fullName>
    </submittedName>
</protein>
<dbReference type="EMBL" id="KV921918">
    <property type="protein sequence ID" value="ORE06678.1"/>
    <property type="molecule type" value="Genomic_DNA"/>
</dbReference>
<proteinExistence type="predicted"/>
<gene>
    <name evidence="1" type="ORF">BCV72DRAFT_206966</name>
</gene>
<evidence type="ECO:0000313" key="1">
    <source>
        <dbReference type="EMBL" id="ORE06678.1"/>
    </source>
</evidence>
<feature type="non-terminal residue" evidence="1">
    <location>
        <position position="1"/>
    </location>
</feature>
<accession>A0A1X0R430</accession>
<organism evidence="1">
    <name type="scientific">Rhizopus microsporus var. microsporus</name>
    <dbReference type="NCBI Taxonomy" id="86635"/>
    <lineage>
        <taxon>Eukaryota</taxon>
        <taxon>Fungi</taxon>
        <taxon>Fungi incertae sedis</taxon>
        <taxon>Mucoromycota</taxon>
        <taxon>Mucoromycotina</taxon>
        <taxon>Mucoromycetes</taxon>
        <taxon>Mucorales</taxon>
        <taxon>Mucorineae</taxon>
        <taxon>Rhizopodaceae</taxon>
        <taxon>Rhizopus</taxon>
    </lineage>
</organism>
<dbReference type="Proteomes" id="UP000242414">
    <property type="component" value="Unassembled WGS sequence"/>
</dbReference>
<name>A0A1X0R430_RHIZD</name>
<dbReference type="VEuPathDB" id="FungiDB:BCV72DRAFT_206966"/>
<reference evidence="1" key="1">
    <citation type="journal article" date="2016" name="Proc. Natl. Acad. Sci. U.S.A.">
        <title>Lipid metabolic changes in an early divergent fungus govern the establishment of a mutualistic symbiosis with endobacteria.</title>
        <authorList>
            <person name="Lastovetsky O.A."/>
            <person name="Gaspar M.L."/>
            <person name="Mondo S.J."/>
            <person name="LaButti K.M."/>
            <person name="Sandor L."/>
            <person name="Grigoriev I.V."/>
            <person name="Henry S.A."/>
            <person name="Pawlowska T.E."/>
        </authorList>
    </citation>
    <scope>NUCLEOTIDE SEQUENCE [LARGE SCALE GENOMIC DNA]</scope>
    <source>
        <strain evidence="1">ATCC 52814</strain>
    </source>
</reference>
<dbReference type="AlphaFoldDB" id="A0A1X0R430"/>
<sequence length="89" mass="10234">STDIINSIFFGSENNTTSRIEIEAIRYDIYNCSSIVNLFDLNKKKSMFNDNHCKRFYVPFVSSLNYSVLIVIIGRVKAVEYLGILCILK</sequence>